<evidence type="ECO:0000313" key="2">
    <source>
        <dbReference type="Proteomes" id="UP000566071"/>
    </source>
</evidence>
<dbReference type="EMBL" id="JABFCR010000011">
    <property type="protein sequence ID" value="NNU33482.1"/>
    <property type="molecule type" value="Genomic_DNA"/>
</dbReference>
<evidence type="ECO:0000313" key="1">
    <source>
        <dbReference type="EMBL" id="NNU33482.1"/>
    </source>
</evidence>
<proteinExistence type="predicted"/>
<comment type="caution">
    <text evidence="1">The sequence shown here is derived from an EMBL/GenBank/DDBJ whole genome shotgun (WGS) entry which is preliminary data.</text>
</comment>
<accession>A0ABX1VZV6</accession>
<name>A0ABX1VZV6_9SPHI</name>
<reference evidence="1 2" key="1">
    <citation type="submission" date="2020-05" db="EMBL/GenBank/DDBJ databases">
        <authorList>
            <person name="Khan S.A."/>
            <person name="Jeon C.O."/>
            <person name="Chun B.H."/>
        </authorList>
    </citation>
    <scope>NUCLEOTIDE SEQUENCE [LARGE SCALE GENOMIC DNA]</scope>
    <source>
        <strain evidence="1 2">S1162</strain>
    </source>
</reference>
<protein>
    <submittedName>
        <fullName evidence="1">Uncharacterized protein</fullName>
    </submittedName>
</protein>
<organism evidence="1 2">
    <name type="scientific">Mucilaginibacter humi</name>
    <dbReference type="NCBI Taxonomy" id="2732510"/>
    <lineage>
        <taxon>Bacteria</taxon>
        <taxon>Pseudomonadati</taxon>
        <taxon>Bacteroidota</taxon>
        <taxon>Sphingobacteriia</taxon>
        <taxon>Sphingobacteriales</taxon>
        <taxon>Sphingobacteriaceae</taxon>
        <taxon>Mucilaginibacter</taxon>
    </lineage>
</organism>
<dbReference type="Proteomes" id="UP000566071">
    <property type="component" value="Unassembled WGS sequence"/>
</dbReference>
<gene>
    <name evidence="1" type="ORF">HK413_03690</name>
</gene>
<sequence>MKNSHLLLSSLIACAVLSCKKDDLAGAKSQYAKLIVGTGKHISKTQKFMI</sequence>
<dbReference type="PROSITE" id="PS51257">
    <property type="entry name" value="PROKAR_LIPOPROTEIN"/>
    <property type="match status" value="1"/>
</dbReference>
<dbReference type="RefSeq" id="WP_217452031.1">
    <property type="nucleotide sequence ID" value="NZ_JABFCR010000011.1"/>
</dbReference>
<keyword evidence="2" id="KW-1185">Reference proteome</keyword>